<evidence type="ECO:0000256" key="9">
    <source>
        <dbReference type="SAM" id="Phobius"/>
    </source>
</evidence>
<keyword evidence="9" id="KW-0472">Membrane</keyword>
<keyword evidence="8" id="KW-0175">Coiled coil</keyword>
<evidence type="ECO:0000313" key="11">
    <source>
        <dbReference type="EMBL" id="TKB96352.1"/>
    </source>
</evidence>
<dbReference type="Gene3D" id="1.25.40.10">
    <property type="entry name" value="Tetratricopeptide repeat domain"/>
    <property type="match status" value="2"/>
</dbReference>
<proteinExistence type="predicted"/>
<dbReference type="InterPro" id="IPR003661">
    <property type="entry name" value="HisK_dim/P_dom"/>
</dbReference>
<dbReference type="SMART" id="SM00028">
    <property type="entry name" value="TPR"/>
    <property type="match status" value="4"/>
</dbReference>
<dbReference type="SUPFAM" id="SSF55874">
    <property type="entry name" value="ATPase domain of HSP90 chaperone/DNA topoisomerase II/histidine kinase"/>
    <property type="match status" value="1"/>
</dbReference>
<dbReference type="InterPro" id="IPR004358">
    <property type="entry name" value="Sig_transdc_His_kin-like_C"/>
</dbReference>
<feature type="repeat" description="TPR" evidence="7">
    <location>
        <begin position="239"/>
        <end position="272"/>
    </location>
</feature>
<dbReference type="Proteomes" id="UP000308181">
    <property type="component" value="Unassembled WGS sequence"/>
</dbReference>
<dbReference type="InterPro" id="IPR036890">
    <property type="entry name" value="HATPase_C_sf"/>
</dbReference>
<evidence type="ECO:0000256" key="5">
    <source>
        <dbReference type="ARBA" id="ARBA00022777"/>
    </source>
</evidence>
<dbReference type="Pfam" id="PF13181">
    <property type="entry name" value="TPR_8"/>
    <property type="match status" value="1"/>
</dbReference>
<dbReference type="Pfam" id="PF13424">
    <property type="entry name" value="TPR_12"/>
    <property type="match status" value="1"/>
</dbReference>
<dbReference type="Gene3D" id="3.30.565.10">
    <property type="entry name" value="Histidine kinase-like ATPase, C-terminal domain"/>
    <property type="match status" value="1"/>
</dbReference>
<evidence type="ECO:0000256" key="7">
    <source>
        <dbReference type="PROSITE-ProRule" id="PRU00339"/>
    </source>
</evidence>
<keyword evidence="9" id="KW-1133">Transmembrane helix</keyword>
<keyword evidence="7" id="KW-0802">TPR repeat</keyword>
<dbReference type="InterPro" id="IPR005467">
    <property type="entry name" value="His_kinase_dom"/>
</dbReference>
<dbReference type="SUPFAM" id="SSF48452">
    <property type="entry name" value="TPR-like"/>
    <property type="match status" value="2"/>
</dbReference>
<evidence type="ECO:0000256" key="4">
    <source>
        <dbReference type="ARBA" id="ARBA00022679"/>
    </source>
</evidence>
<dbReference type="InterPro" id="IPR019734">
    <property type="entry name" value="TPR_rpt"/>
</dbReference>
<dbReference type="RefSeq" id="WP_136827221.1">
    <property type="nucleotide sequence ID" value="NZ_SWBP01000005.1"/>
</dbReference>
<dbReference type="EC" id="2.7.13.3" evidence="2"/>
<evidence type="ECO:0000256" key="6">
    <source>
        <dbReference type="ARBA" id="ARBA00023012"/>
    </source>
</evidence>
<feature type="repeat" description="TPR" evidence="7">
    <location>
        <begin position="117"/>
        <end position="150"/>
    </location>
</feature>
<keyword evidence="5 11" id="KW-0418">Kinase</keyword>
<dbReference type="PANTHER" id="PTHR43711:SF1">
    <property type="entry name" value="HISTIDINE KINASE 1"/>
    <property type="match status" value="1"/>
</dbReference>
<dbReference type="PRINTS" id="PR00344">
    <property type="entry name" value="BCTRLSENSOR"/>
</dbReference>
<dbReference type="PROSITE" id="PS50005">
    <property type="entry name" value="TPR"/>
    <property type="match status" value="2"/>
</dbReference>
<evidence type="ECO:0000313" key="12">
    <source>
        <dbReference type="Proteomes" id="UP000308181"/>
    </source>
</evidence>
<dbReference type="SMART" id="SM00387">
    <property type="entry name" value="HATPase_c"/>
    <property type="match status" value="1"/>
</dbReference>
<dbReference type="Pfam" id="PF02518">
    <property type="entry name" value="HATPase_c"/>
    <property type="match status" value="1"/>
</dbReference>
<evidence type="ECO:0000256" key="1">
    <source>
        <dbReference type="ARBA" id="ARBA00000085"/>
    </source>
</evidence>
<dbReference type="SUPFAM" id="SSF47384">
    <property type="entry name" value="Homodimeric domain of signal transducing histidine kinase"/>
    <property type="match status" value="1"/>
</dbReference>
<feature type="transmembrane region" description="Helical" evidence="9">
    <location>
        <begin position="393"/>
        <end position="413"/>
    </location>
</feature>
<dbReference type="PROSITE" id="PS50109">
    <property type="entry name" value="HIS_KIN"/>
    <property type="match status" value="1"/>
</dbReference>
<dbReference type="GO" id="GO:0000155">
    <property type="term" value="F:phosphorelay sensor kinase activity"/>
    <property type="evidence" value="ECO:0007669"/>
    <property type="project" value="InterPro"/>
</dbReference>
<sequence>MLNFLFALLIAPILLFQQPNFRIERDIIKKATNDSLVVDAYLKIIKSFNPNQTDSIANYFNKALTYTKQNNYNQGETLVNFNAGKYSVNHGELSKAETYLLAALKTVDQKKNKSLKANILNNLGVVYGKRGDYELAMKNVLMSLKIFEDLKDNDGQTSSYIKLGVISRLNGDLKLAFSHNDKAEQINKKLKDKAYQIDILNNKAILYAMQGDFDNALKMFQAGYDIAEKGGLSFISSKVNCLMNIGLVYKEKGQYEKALEYLQKSAEEAEKGNLPNERIRNQLNIALLYTDQNKFEASNDIALKTLVSAKKASFQDLVTETLDLITHNYKSLNDYKNALKYNEEFFAEENKLKNAQRDKEIADLQSTYDLKKAQEQVKLLDQLNQEAIDQRELMILLTVLGFLSMSVFAFYYFRIKKLHHEISLQRTLLIDSNEIKNKLFSIIGHDLRSAYNSTLGFLNLLKDGDLNKEEEELFIGKVITQSQSALETLDNLLMWGHSQIKGTKITTAVFEAGVEVQKNIAFLKDQFLAKQISIEISDQCNVPIKADVNHFDFVIRNLLSNAIKFTPENGSIKISCSDYGQNQQKFCVADTGIGMTKEQINQIFNTDSKSTLGTSKEKGTGLGLMLSKEFIELNGGKIWTESELGKGSKFCFVLDKG</sequence>
<keyword evidence="12" id="KW-1185">Reference proteome</keyword>
<dbReference type="InterPro" id="IPR050736">
    <property type="entry name" value="Sensor_HK_Regulatory"/>
</dbReference>
<dbReference type="CDD" id="cd00082">
    <property type="entry name" value="HisKA"/>
    <property type="match status" value="1"/>
</dbReference>
<keyword evidence="3" id="KW-0597">Phosphoprotein</keyword>
<comment type="catalytic activity">
    <reaction evidence="1">
        <text>ATP + protein L-histidine = ADP + protein N-phospho-L-histidine.</text>
        <dbReference type="EC" id="2.7.13.3"/>
    </reaction>
</comment>
<dbReference type="PANTHER" id="PTHR43711">
    <property type="entry name" value="TWO-COMPONENT HISTIDINE KINASE"/>
    <property type="match status" value="1"/>
</dbReference>
<accession>A0A4U1BUJ2</accession>
<evidence type="ECO:0000256" key="8">
    <source>
        <dbReference type="SAM" id="Coils"/>
    </source>
</evidence>
<organism evidence="11 12">
    <name type="scientific">Pedobacter cryophilus</name>
    <dbReference type="NCBI Taxonomy" id="2571271"/>
    <lineage>
        <taxon>Bacteria</taxon>
        <taxon>Pseudomonadati</taxon>
        <taxon>Bacteroidota</taxon>
        <taxon>Sphingobacteriia</taxon>
        <taxon>Sphingobacteriales</taxon>
        <taxon>Sphingobacteriaceae</taxon>
        <taxon>Pedobacter</taxon>
    </lineage>
</organism>
<dbReference type="OrthoDB" id="9810447at2"/>
<comment type="caution">
    <text evidence="11">The sequence shown here is derived from an EMBL/GenBank/DDBJ whole genome shotgun (WGS) entry which is preliminary data.</text>
</comment>
<keyword evidence="9" id="KW-0812">Transmembrane</keyword>
<evidence type="ECO:0000256" key="3">
    <source>
        <dbReference type="ARBA" id="ARBA00022553"/>
    </source>
</evidence>
<evidence type="ECO:0000256" key="2">
    <source>
        <dbReference type="ARBA" id="ARBA00012438"/>
    </source>
</evidence>
<name>A0A4U1BUJ2_9SPHI</name>
<evidence type="ECO:0000259" key="10">
    <source>
        <dbReference type="PROSITE" id="PS50109"/>
    </source>
</evidence>
<dbReference type="Gene3D" id="1.10.287.130">
    <property type="match status" value="1"/>
</dbReference>
<gene>
    <name evidence="11" type="ORF">FA046_14320</name>
</gene>
<keyword evidence="6" id="KW-0902">Two-component regulatory system</keyword>
<dbReference type="InterPro" id="IPR011990">
    <property type="entry name" value="TPR-like_helical_dom_sf"/>
</dbReference>
<feature type="domain" description="Histidine kinase" evidence="10">
    <location>
        <begin position="442"/>
        <end position="657"/>
    </location>
</feature>
<dbReference type="AlphaFoldDB" id="A0A4U1BUJ2"/>
<feature type="coiled-coil region" evidence="8">
    <location>
        <begin position="338"/>
        <end position="390"/>
    </location>
</feature>
<dbReference type="EMBL" id="SWBP01000005">
    <property type="protein sequence ID" value="TKB96352.1"/>
    <property type="molecule type" value="Genomic_DNA"/>
</dbReference>
<keyword evidence="4" id="KW-0808">Transferase</keyword>
<dbReference type="InterPro" id="IPR003594">
    <property type="entry name" value="HATPase_dom"/>
</dbReference>
<dbReference type="InterPro" id="IPR036097">
    <property type="entry name" value="HisK_dim/P_sf"/>
</dbReference>
<reference evidence="11 12" key="1">
    <citation type="submission" date="2019-04" db="EMBL/GenBank/DDBJ databases">
        <title>Pedobacter sp. AR-3-17 sp. nov., isolated from Arctic soil.</title>
        <authorList>
            <person name="Dahal R.H."/>
            <person name="Kim D.-U."/>
        </authorList>
    </citation>
    <scope>NUCLEOTIDE SEQUENCE [LARGE SCALE GENOMIC DNA]</scope>
    <source>
        <strain evidence="11 12">AR-3-17</strain>
    </source>
</reference>
<protein>
    <recommendedName>
        <fullName evidence="2">histidine kinase</fullName>
        <ecNumber evidence="2">2.7.13.3</ecNumber>
    </recommendedName>
</protein>